<sequence length="85" mass="9377">MSTPPPEPSPPRRFLTVPQVAEELNVSVAQVYALLRDRSLAAIKVGGRGQWRIERDRLEDYIARAYADAAASPVEAVDEDDQPTS</sequence>
<keyword evidence="3" id="KW-1185">Reference proteome</keyword>
<organism evidence="2 3">
    <name type="scientific">Pseudokineococcus marinus</name>
    <dbReference type="NCBI Taxonomy" id="351215"/>
    <lineage>
        <taxon>Bacteria</taxon>
        <taxon>Bacillati</taxon>
        <taxon>Actinomycetota</taxon>
        <taxon>Actinomycetes</taxon>
        <taxon>Kineosporiales</taxon>
        <taxon>Kineosporiaceae</taxon>
        <taxon>Pseudokineococcus</taxon>
    </lineage>
</organism>
<proteinExistence type="predicted"/>
<reference evidence="2 3" key="1">
    <citation type="submission" date="2020-05" db="EMBL/GenBank/DDBJ databases">
        <title>MicrobeNet Type strains.</title>
        <authorList>
            <person name="Nicholson A.C."/>
        </authorList>
    </citation>
    <scope>NUCLEOTIDE SEQUENCE [LARGE SCALE GENOMIC DNA]</scope>
    <source>
        <strain evidence="2 3">JCM 14547</strain>
    </source>
</reference>
<dbReference type="NCBIfam" id="TIGR01764">
    <property type="entry name" value="excise"/>
    <property type="match status" value="1"/>
</dbReference>
<name>A0A849BI72_9ACTN</name>
<gene>
    <name evidence="2" type="ORF">HLB09_07190</name>
</gene>
<dbReference type="Proteomes" id="UP000555552">
    <property type="component" value="Unassembled WGS sequence"/>
</dbReference>
<dbReference type="GO" id="GO:0003677">
    <property type="term" value="F:DNA binding"/>
    <property type="evidence" value="ECO:0007669"/>
    <property type="project" value="InterPro"/>
</dbReference>
<evidence type="ECO:0000259" key="1">
    <source>
        <dbReference type="Pfam" id="PF12728"/>
    </source>
</evidence>
<feature type="domain" description="Helix-turn-helix" evidence="1">
    <location>
        <begin position="14"/>
        <end position="64"/>
    </location>
</feature>
<protein>
    <submittedName>
        <fullName evidence="2">Helix-turn-helix domain-containing protein</fullName>
    </submittedName>
</protein>
<dbReference type="AlphaFoldDB" id="A0A849BI72"/>
<evidence type="ECO:0000313" key="3">
    <source>
        <dbReference type="Proteomes" id="UP000555552"/>
    </source>
</evidence>
<dbReference type="RefSeq" id="WP_171202710.1">
    <property type="nucleotide sequence ID" value="NZ_BAAANP010000015.1"/>
</dbReference>
<comment type="caution">
    <text evidence="2">The sequence shown here is derived from an EMBL/GenBank/DDBJ whole genome shotgun (WGS) entry which is preliminary data.</text>
</comment>
<dbReference type="EMBL" id="JABEMA010000076">
    <property type="protein sequence ID" value="NNH22879.1"/>
    <property type="molecule type" value="Genomic_DNA"/>
</dbReference>
<evidence type="ECO:0000313" key="2">
    <source>
        <dbReference type="EMBL" id="NNH22879.1"/>
    </source>
</evidence>
<accession>A0A849BI72</accession>
<dbReference type="InterPro" id="IPR010093">
    <property type="entry name" value="SinI_DNA-bd"/>
</dbReference>
<dbReference type="InterPro" id="IPR041657">
    <property type="entry name" value="HTH_17"/>
</dbReference>
<dbReference type="Pfam" id="PF12728">
    <property type="entry name" value="HTH_17"/>
    <property type="match status" value="1"/>
</dbReference>